<reference evidence="4" key="1">
    <citation type="submission" date="2021-06" db="EMBL/GenBank/DDBJ databases">
        <authorList>
            <consortium name="DOE Joint Genome Institute"/>
            <person name="Mondo S.J."/>
            <person name="Amses K.R."/>
            <person name="Simmons D.R."/>
            <person name="Longcore J.E."/>
            <person name="Seto K."/>
            <person name="Alves G.H."/>
            <person name="Bonds A.E."/>
            <person name="Quandt C.A."/>
            <person name="Davis W.J."/>
            <person name="Chang Y."/>
            <person name="Letcher P.M."/>
            <person name="Powell M.J."/>
            <person name="Kuo A."/>
            <person name="Labutti K."/>
            <person name="Pangilinan J."/>
            <person name="Andreopoulos W."/>
            <person name="Tritt A."/>
            <person name="Riley R."/>
            <person name="Hundley H."/>
            <person name="Johnson J."/>
            <person name="Lipzen A."/>
            <person name="Barry K."/>
            <person name="Berbee M.L."/>
            <person name="Buchler N.E."/>
            <person name="Grigoriev I.V."/>
            <person name="Spatafora J.W."/>
            <person name="Stajich J.E."/>
            <person name="James T.Y."/>
        </authorList>
    </citation>
    <scope>NUCLEOTIDE SEQUENCE</scope>
    <source>
        <strain evidence="4">AG</strain>
    </source>
</reference>
<evidence type="ECO:0000256" key="3">
    <source>
        <dbReference type="SAM" id="MobiDB-lite"/>
    </source>
</evidence>
<dbReference type="InterPro" id="IPR011344">
    <property type="entry name" value="ssDNA-bd"/>
</dbReference>
<evidence type="ECO:0000313" key="4">
    <source>
        <dbReference type="EMBL" id="KAI8583590.1"/>
    </source>
</evidence>
<dbReference type="GeneID" id="75911150"/>
<dbReference type="CDD" id="cd04496">
    <property type="entry name" value="SSB_OBF"/>
    <property type="match status" value="1"/>
</dbReference>
<feature type="region of interest" description="Disordered" evidence="3">
    <location>
        <begin position="129"/>
        <end position="153"/>
    </location>
</feature>
<evidence type="ECO:0000256" key="1">
    <source>
        <dbReference type="ARBA" id="ARBA00023125"/>
    </source>
</evidence>
<keyword evidence="5" id="KW-1185">Reference proteome</keyword>
<dbReference type="Pfam" id="PF00436">
    <property type="entry name" value="SSB"/>
    <property type="match status" value="1"/>
</dbReference>
<dbReference type="NCBIfam" id="TIGR00621">
    <property type="entry name" value="ssb"/>
    <property type="match status" value="1"/>
</dbReference>
<dbReference type="PANTHER" id="PTHR10302">
    <property type="entry name" value="SINGLE-STRANDED DNA-BINDING PROTEIN"/>
    <property type="match status" value="1"/>
</dbReference>
<dbReference type="GO" id="GO:0042645">
    <property type="term" value="C:mitochondrial nucleoid"/>
    <property type="evidence" value="ECO:0007669"/>
    <property type="project" value="TreeGrafter"/>
</dbReference>
<keyword evidence="1 2" id="KW-0238">DNA-binding</keyword>
<organism evidence="4 5">
    <name type="scientific">Umbelopsis ramanniana AG</name>
    <dbReference type="NCBI Taxonomy" id="1314678"/>
    <lineage>
        <taxon>Eukaryota</taxon>
        <taxon>Fungi</taxon>
        <taxon>Fungi incertae sedis</taxon>
        <taxon>Mucoromycota</taxon>
        <taxon>Mucoromycotina</taxon>
        <taxon>Umbelopsidomycetes</taxon>
        <taxon>Umbelopsidales</taxon>
        <taxon>Umbelopsidaceae</taxon>
        <taxon>Umbelopsis</taxon>
    </lineage>
</organism>
<evidence type="ECO:0000313" key="5">
    <source>
        <dbReference type="Proteomes" id="UP001206595"/>
    </source>
</evidence>
<dbReference type="AlphaFoldDB" id="A0AAD5HGL1"/>
<accession>A0AAD5HGL1</accession>
<name>A0AAD5HGL1_UMBRA</name>
<protein>
    <recommendedName>
        <fullName evidence="6">Single-stranded DNA-binding protein, mitochondrial</fullName>
    </recommendedName>
</protein>
<reference evidence="4" key="2">
    <citation type="journal article" date="2022" name="Proc. Natl. Acad. Sci. U.S.A.">
        <title>Diploid-dominant life cycles characterize the early evolution of Fungi.</title>
        <authorList>
            <person name="Amses K.R."/>
            <person name="Simmons D.R."/>
            <person name="Longcore J.E."/>
            <person name="Mondo S.J."/>
            <person name="Seto K."/>
            <person name="Jeronimo G.H."/>
            <person name="Bonds A.E."/>
            <person name="Quandt C.A."/>
            <person name="Davis W.J."/>
            <person name="Chang Y."/>
            <person name="Federici B.A."/>
            <person name="Kuo A."/>
            <person name="LaButti K."/>
            <person name="Pangilinan J."/>
            <person name="Andreopoulos W."/>
            <person name="Tritt A."/>
            <person name="Riley R."/>
            <person name="Hundley H."/>
            <person name="Johnson J."/>
            <person name="Lipzen A."/>
            <person name="Barry K."/>
            <person name="Lang B.F."/>
            <person name="Cuomo C.A."/>
            <person name="Buchler N.E."/>
            <person name="Grigoriev I.V."/>
            <person name="Spatafora J.W."/>
            <person name="Stajich J.E."/>
            <person name="James T.Y."/>
        </authorList>
    </citation>
    <scope>NUCLEOTIDE SEQUENCE</scope>
    <source>
        <strain evidence="4">AG</strain>
    </source>
</reference>
<dbReference type="GO" id="GO:0003697">
    <property type="term" value="F:single-stranded DNA binding"/>
    <property type="evidence" value="ECO:0007669"/>
    <property type="project" value="InterPro"/>
</dbReference>
<dbReference type="EMBL" id="MU620895">
    <property type="protein sequence ID" value="KAI8583590.1"/>
    <property type="molecule type" value="Genomic_DNA"/>
</dbReference>
<dbReference type="InterPro" id="IPR012340">
    <property type="entry name" value="NA-bd_OB-fold"/>
</dbReference>
<gene>
    <name evidence="4" type="ORF">K450DRAFT_221855</name>
</gene>
<proteinExistence type="inferred from homology"/>
<dbReference type="PROSITE" id="PS50935">
    <property type="entry name" value="SSB"/>
    <property type="match status" value="1"/>
</dbReference>
<dbReference type="GO" id="GO:0006264">
    <property type="term" value="P:mitochondrial DNA replication"/>
    <property type="evidence" value="ECO:0007669"/>
    <property type="project" value="TreeGrafter"/>
</dbReference>
<dbReference type="HAMAP" id="MF_00984">
    <property type="entry name" value="SSB"/>
    <property type="match status" value="1"/>
</dbReference>
<sequence length="153" mass="17458">MSMLSMSRNIFSQASNISRAFSTSAVARYNVNKVILVGRMGADPEVVNLDNDRKVIHYTVATSETRSDKEGNLVKQTQWHRITSWNQGLNNFLPEKIKKGDLVYVEGKLNYRDYTDKQGVQRTRPEILQSSVKVLSTPKHSSEQFESSEQEDM</sequence>
<dbReference type="RefSeq" id="XP_051448594.1">
    <property type="nucleotide sequence ID" value="XM_051585802.1"/>
</dbReference>
<dbReference type="Gene3D" id="2.40.50.140">
    <property type="entry name" value="Nucleic acid-binding proteins"/>
    <property type="match status" value="1"/>
</dbReference>
<dbReference type="InterPro" id="IPR000424">
    <property type="entry name" value="Primosome_PriB/ssb"/>
</dbReference>
<comment type="caution">
    <text evidence="4">The sequence shown here is derived from an EMBL/GenBank/DDBJ whole genome shotgun (WGS) entry which is preliminary data.</text>
</comment>
<dbReference type="PANTHER" id="PTHR10302:SF0">
    <property type="entry name" value="SINGLE-STRANDED DNA-BINDING PROTEIN, MITOCHONDRIAL"/>
    <property type="match status" value="1"/>
</dbReference>
<evidence type="ECO:0000256" key="2">
    <source>
        <dbReference type="PROSITE-ProRule" id="PRU00252"/>
    </source>
</evidence>
<dbReference type="Proteomes" id="UP001206595">
    <property type="component" value="Unassembled WGS sequence"/>
</dbReference>
<evidence type="ECO:0008006" key="6">
    <source>
        <dbReference type="Google" id="ProtNLM"/>
    </source>
</evidence>
<dbReference type="SUPFAM" id="SSF50249">
    <property type="entry name" value="Nucleic acid-binding proteins"/>
    <property type="match status" value="1"/>
</dbReference>